<name>A0A4C1WJ05_EUMVA</name>
<reference evidence="2 3" key="1">
    <citation type="journal article" date="2019" name="Commun. Biol.">
        <title>The bagworm genome reveals a unique fibroin gene that provides high tensile strength.</title>
        <authorList>
            <person name="Kono N."/>
            <person name="Nakamura H."/>
            <person name="Ohtoshi R."/>
            <person name="Tomita M."/>
            <person name="Numata K."/>
            <person name="Arakawa K."/>
        </authorList>
    </citation>
    <scope>NUCLEOTIDE SEQUENCE [LARGE SCALE GENOMIC DNA]</scope>
</reference>
<feature type="region of interest" description="Disordered" evidence="1">
    <location>
        <begin position="274"/>
        <end position="324"/>
    </location>
</feature>
<dbReference type="Proteomes" id="UP000299102">
    <property type="component" value="Unassembled WGS sequence"/>
</dbReference>
<evidence type="ECO:0000256" key="1">
    <source>
        <dbReference type="SAM" id="MobiDB-lite"/>
    </source>
</evidence>
<comment type="caution">
    <text evidence="2">The sequence shown here is derived from an EMBL/GenBank/DDBJ whole genome shotgun (WGS) entry which is preliminary data.</text>
</comment>
<dbReference type="AlphaFoldDB" id="A0A4C1WJ05"/>
<keyword evidence="3" id="KW-1185">Reference proteome</keyword>
<dbReference type="EMBL" id="BGZK01000580">
    <property type="protein sequence ID" value="GBP51398.1"/>
    <property type="molecule type" value="Genomic_DNA"/>
</dbReference>
<gene>
    <name evidence="2" type="ORF">EVAR_38792_1</name>
</gene>
<evidence type="ECO:0000313" key="3">
    <source>
        <dbReference type="Proteomes" id="UP000299102"/>
    </source>
</evidence>
<proteinExistence type="predicted"/>
<organism evidence="2 3">
    <name type="scientific">Eumeta variegata</name>
    <name type="common">Bagworm moth</name>
    <name type="synonym">Eumeta japonica</name>
    <dbReference type="NCBI Taxonomy" id="151549"/>
    <lineage>
        <taxon>Eukaryota</taxon>
        <taxon>Metazoa</taxon>
        <taxon>Ecdysozoa</taxon>
        <taxon>Arthropoda</taxon>
        <taxon>Hexapoda</taxon>
        <taxon>Insecta</taxon>
        <taxon>Pterygota</taxon>
        <taxon>Neoptera</taxon>
        <taxon>Endopterygota</taxon>
        <taxon>Lepidoptera</taxon>
        <taxon>Glossata</taxon>
        <taxon>Ditrysia</taxon>
        <taxon>Tineoidea</taxon>
        <taxon>Psychidae</taxon>
        <taxon>Oiketicinae</taxon>
        <taxon>Eumeta</taxon>
    </lineage>
</organism>
<protein>
    <submittedName>
        <fullName evidence="2">Uncharacterized protein</fullName>
    </submittedName>
</protein>
<evidence type="ECO:0000313" key="2">
    <source>
        <dbReference type="EMBL" id="GBP51398.1"/>
    </source>
</evidence>
<accession>A0A4C1WJ05</accession>
<sequence length="324" mass="36342">MRTCFVNVFEKAREKHPHSNVVLHLNNASTHPTKVRDKLRGIRFINAKVALNASQEGVDDAPKEDWANCFLQWFQRMKTLVYILSNNSDSVDVVNLDSDSTVCSNPGIDFGFDSSSTYDSDFDLAIDRELAPALAAIVNFSANNMKATNTNLPLDRYQRLASRIVDNPLLSCLLNPLALSRDVAYLFTFHRVHYGECSEHLFNLIRHCPSRRQPSRSDLPSVVFPTNTFDKGVFKKRTYYNLKDRLRTRDSSGVKGGHGRQWPSTFRGWARGRSRLRAGGGEGSPALAPNPITPPAHPRQLYSGPPCLLRGGDRPNLSIDSRET</sequence>